<accession>A0A069QSH0</accession>
<evidence type="ECO:0000313" key="3">
    <source>
        <dbReference type="Proteomes" id="UP000027442"/>
    </source>
</evidence>
<feature type="chain" id="PRO_5001665682" description="Secretion system C-terminal sorting domain-containing protein" evidence="1">
    <location>
        <begin position="26"/>
        <end position="161"/>
    </location>
</feature>
<keyword evidence="1" id="KW-0732">Signal</keyword>
<protein>
    <recommendedName>
        <fullName evidence="4">Secretion system C-terminal sorting domain-containing protein</fullName>
    </recommendedName>
</protein>
<proteinExistence type="predicted"/>
<organism evidence="2 3">
    <name type="scientific">Hoylesella loescheii DSM 19665 = JCM 12249 = ATCC 15930</name>
    <dbReference type="NCBI Taxonomy" id="1122985"/>
    <lineage>
        <taxon>Bacteria</taxon>
        <taxon>Pseudomonadati</taxon>
        <taxon>Bacteroidota</taxon>
        <taxon>Bacteroidia</taxon>
        <taxon>Bacteroidales</taxon>
        <taxon>Prevotellaceae</taxon>
        <taxon>Hoylesella</taxon>
    </lineage>
</organism>
<evidence type="ECO:0008006" key="4">
    <source>
        <dbReference type="Google" id="ProtNLM"/>
    </source>
</evidence>
<dbReference type="RefSeq" id="WP_018968044.1">
    <property type="nucleotide sequence ID" value="NZ_KB899220.1"/>
</dbReference>
<gene>
    <name evidence="2" type="ORF">HMPREF1991_01100</name>
</gene>
<reference evidence="2 3" key="1">
    <citation type="submission" date="2013-08" db="EMBL/GenBank/DDBJ databases">
        <authorList>
            <person name="Weinstock G."/>
            <person name="Sodergren E."/>
            <person name="Wylie T."/>
            <person name="Fulton L."/>
            <person name="Fulton R."/>
            <person name="Fronick C."/>
            <person name="O'Laughlin M."/>
            <person name="Godfrey J."/>
            <person name="Miner T."/>
            <person name="Herter B."/>
            <person name="Appelbaum E."/>
            <person name="Cordes M."/>
            <person name="Lek S."/>
            <person name="Wollam A."/>
            <person name="Pepin K.H."/>
            <person name="Palsikar V.B."/>
            <person name="Mitreva M."/>
            <person name="Wilson R.K."/>
        </authorList>
    </citation>
    <scope>NUCLEOTIDE SEQUENCE [LARGE SCALE GENOMIC DNA]</scope>
    <source>
        <strain evidence="2 3">ATCC 15930</strain>
    </source>
</reference>
<dbReference type="NCBIfam" id="TIGR04183">
    <property type="entry name" value="Por_Secre_tail"/>
    <property type="match status" value="1"/>
</dbReference>
<dbReference type="AlphaFoldDB" id="A0A069QSH0"/>
<dbReference type="eggNOG" id="ENOG50341II">
    <property type="taxonomic scope" value="Bacteria"/>
</dbReference>
<dbReference type="HOGENOM" id="CLU_1650585_0_0_10"/>
<feature type="signal peptide" evidence="1">
    <location>
        <begin position="1"/>
        <end position="25"/>
    </location>
</feature>
<sequence length="161" mass="17100">MKIRTTIRALVFTLVLSFGSAWAMAASHVKVSGKTGESTFFALNDKPTVTFTANKLVITAGNKTVEYPLNEFRSFEFADPSSTGIGTAPSPNESEAVFSFGQSVHGEGLQPGSRVSIFNVSGQLVVSATVNADGSVDLPLNGQTGVFIVKSTSRTFKFIQK</sequence>
<dbReference type="EMBL" id="JNGW01000044">
    <property type="protein sequence ID" value="KDR52796.1"/>
    <property type="molecule type" value="Genomic_DNA"/>
</dbReference>
<name>A0A069QSH0_HOYLO</name>
<comment type="caution">
    <text evidence="2">The sequence shown here is derived from an EMBL/GenBank/DDBJ whole genome shotgun (WGS) entry which is preliminary data.</text>
</comment>
<dbReference type="Proteomes" id="UP000027442">
    <property type="component" value="Unassembled WGS sequence"/>
</dbReference>
<dbReference type="PATRIC" id="fig|1122985.7.peg.1143"/>
<evidence type="ECO:0000313" key="2">
    <source>
        <dbReference type="EMBL" id="KDR52796.1"/>
    </source>
</evidence>
<keyword evidence="3" id="KW-1185">Reference proteome</keyword>
<evidence type="ECO:0000256" key="1">
    <source>
        <dbReference type="SAM" id="SignalP"/>
    </source>
</evidence>
<dbReference type="InterPro" id="IPR026444">
    <property type="entry name" value="Secre_tail"/>
</dbReference>